<dbReference type="PANTHER" id="PTHR35161:SF22">
    <property type="match status" value="1"/>
</dbReference>
<dbReference type="Proteomes" id="UP000235220">
    <property type="component" value="Chromosome 2"/>
</dbReference>
<protein>
    <submittedName>
        <fullName evidence="2">Uncharacterized protein LOC109022330 isoform X1</fullName>
    </submittedName>
</protein>
<evidence type="ECO:0000313" key="1">
    <source>
        <dbReference type="Proteomes" id="UP000235220"/>
    </source>
</evidence>
<accession>A0A2I4HX51</accession>
<keyword evidence="1" id="KW-1185">Reference proteome</keyword>
<reference evidence="2" key="1">
    <citation type="submission" date="2025-08" db="UniProtKB">
        <authorList>
            <consortium name="RefSeq"/>
        </authorList>
    </citation>
    <scope>IDENTIFICATION</scope>
    <source>
        <tissue evidence="2">Leaves</tissue>
    </source>
</reference>
<dbReference type="GeneID" id="109022330"/>
<name>A0A2I4HX51_JUGRE</name>
<dbReference type="PANTHER" id="PTHR35161">
    <property type="entry name" value="OS02G0303100 PROTEIN"/>
    <property type="match status" value="1"/>
</dbReference>
<dbReference type="InterPro" id="IPR011009">
    <property type="entry name" value="Kinase-like_dom_sf"/>
</dbReference>
<dbReference type="Gene3D" id="1.10.510.10">
    <property type="entry name" value="Transferase(Phosphotransferase) domain 1"/>
    <property type="match status" value="1"/>
</dbReference>
<sequence>MQGGGEALNFLVALAVICAFAYVYSDVDDLTETLYEILDFCVVAVVIMLLVVLVWLRRHTFLKLSSEMSRKIVGQCRLKWRLRRGTVQSTSINSRSRSFLRAERTFSNPTKHEEMPRIKEAVNVLGSLIVICAFTFVYSDSDVLNKILVFCLVAIVNGLLVALALQTGMDTLLDLSCEVINKIVKNSGNIVRLLDPRAYSSRCHCHAIREETSGFMIQRLKHNVVKQIRDGVYHVNVETIGDVIYNVASRDDSISRESYNLAAACSNEFVLKSRYYFHPNCNQVCYAMEYYQQSLEQWLQENSLFDHQVKNLNPEFLQILRDVLRGIDYLHSVKKRCHRNLSTLNIVIVNGRAKITGMVNDASTSKTKQDYQLDYQHLANIVRTCFGSEQKNIPTELKLFLAYISRSKDSKSSRFLNIENHPIFLSPLQRLCYRVIAHTFLYFGNAKKSFGLTLNDELEKCKWKDKVKLFKEVLDRHKELKHFSGKQKSKFMYKQSAISFMRFARNVIVHLKEISGQHLGSKKLTAEEVEEELNRCMPEFMPILHQVLVDHGHLMIVHDAVLK</sequence>
<dbReference type="AlphaFoldDB" id="A0A2I4HX51"/>
<gene>
    <name evidence="2" type="primary">LOC109022330</name>
</gene>
<dbReference type="KEGG" id="jre:109022330"/>
<dbReference type="RefSeq" id="XP_018860750.2">
    <property type="nucleotide sequence ID" value="XM_019005205.2"/>
</dbReference>
<organism evidence="1 2">
    <name type="scientific">Juglans regia</name>
    <name type="common">English walnut</name>
    <dbReference type="NCBI Taxonomy" id="51240"/>
    <lineage>
        <taxon>Eukaryota</taxon>
        <taxon>Viridiplantae</taxon>
        <taxon>Streptophyta</taxon>
        <taxon>Embryophyta</taxon>
        <taxon>Tracheophyta</taxon>
        <taxon>Spermatophyta</taxon>
        <taxon>Magnoliopsida</taxon>
        <taxon>eudicotyledons</taxon>
        <taxon>Gunneridae</taxon>
        <taxon>Pentapetalae</taxon>
        <taxon>rosids</taxon>
        <taxon>fabids</taxon>
        <taxon>Fagales</taxon>
        <taxon>Juglandaceae</taxon>
        <taxon>Juglans</taxon>
    </lineage>
</organism>
<dbReference type="SUPFAM" id="SSF56112">
    <property type="entry name" value="Protein kinase-like (PK-like)"/>
    <property type="match status" value="1"/>
</dbReference>
<dbReference type="OrthoDB" id="1625991at2759"/>
<proteinExistence type="predicted"/>
<dbReference type="Gramene" id="Jr02_12320_p1">
    <property type="protein sequence ID" value="cds.Jr02_12320_p1"/>
    <property type="gene ID" value="Jr02_12320"/>
</dbReference>
<evidence type="ECO:0000313" key="2">
    <source>
        <dbReference type="RefSeq" id="XP_018860750.2"/>
    </source>
</evidence>